<proteinExistence type="predicted"/>
<keyword evidence="2" id="KW-1185">Reference proteome</keyword>
<accession>A0A1M4Y0D2</accession>
<evidence type="ECO:0000313" key="2">
    <source>
        <dbReference type="Proteomes" id="UP000184406"/>
    </source>
</evidence>
<dbReference type="Proteomes" id="UP000184406">
    <property type="component" value="Unassembled WGS sequence"/>
</dbReference>
<dbReference type="EMBL" id="FQUX01000002">
    <property type="protein sequence ID" value="SHE99148.1"/>
    <property type="molecule type" value="Genomic_DNA"/>
</dbReference>
<dbReference type="Pfam" id="PF12099">
    <property type="entry name" value="DUF3575"/>
    <property type="match status" value="1"/>
</dbReference>
<gene>
    <name evidence="1" type="ORF">SAMN03080594_102266</name>
</gene>
<reference evidence="2" key="1">
    <citation type="submission" date="2016-11" db="EMBL/GenBank/DDBJ databases">
        <authorList>
            <person name="Varghese N."/>
            <person name="Submissions S."/>
        </authorList>
    </citation>
    <scope>NUCLEOTIDE SEQUENCE [LARGE SCALE GENOMIC DNA]</scope>
    <source>
        <strain evidence="2">DSM 17539</strain>
    </source>
</reference>
<dbReference type="AlphaFoldDB" id="A0A1M4Y0D2"/>
<evidence type="ECO:0000313" key="1">
    <source>
        <dbReference type="EMBL" id="SHE99148.1"/>
    </source>
</evidence>
<dbReference type="InterPro" id="IPR021958">
    <property type="entry name" value="DUF3575"/>
</dbReference>
<organism evidence="1 2">
    <name type="scientific">Arenibacter palladensis</name>
    <dbReference type="NCBI Taxonomy" id="237373"/>
    <lineage>
        <taxon>Bacteria</taxon>
        <taxon>Pseudomonadati</taxon>
        <taxon>Bacteroidota</taxon>
        <taxon>Flavobacteriia</taxon>
        <taxon>Flavobacteriales</taxon>
        <taxon>Flavobacteriaceae</taxon>
        <taxon>Arenibacter</taxon>
    </lineage>
</organism>
<evidence type="ECO:0008006" key="3">
    <source>
        <dbReference type="Google" id="ProtNLM"/>
    </source>
</evidence>
<sequence>MLKMKKYGLTAIVLINFFLMQSQTKGDLIVDPYRKPNEIKLNVTRPISGAFELIYERNINKKSSFGGSIFAPFNQKKSKNDIDVNYFITTYYRRYFGKKYASGFFLEGFGMLTSIDGKQLIDSNGNLTNMEGSDVLDVAAGVGLGYKWATKSGFVFEGNIGLGKLLFNAKDTDHDSVYRLGLSVGYRF</sequence>
<name>A0A1M4Y0D2_9FLAO</name>
<protein>
    <recommendedName>
        <fullName evidence="3">DUF3575 domain-containing protein</fullName>
    </recommendedName>
</protein>